<dbReference type="SMART" id="SM00398">
    <property type="entry name" value="HMG"/>
    <property type="match status" value="2"/>
</dbReference>
<dbReference type="SUPFAM" id="SSF47095">
    <property type="entry name" value="HMG-box"/>
    <property type="match status" value="2"/>
</dbReference>
<gene>
    <name evidence="7" type="primary">Ubtfl1</name>
    <name evidence="7" type="ORF">PHOROB_LOCUS1346</name>
</gene>
<proteinExistence type="predicted"/>
<dbReference type="CDD" id="cd22003">
    <property type="entry name" value="HMG-box_UBF1_rpt6-like"/>
    <property type="match status" value="1"/>
</dbReference>
<keyword evidence="2 4" id="KW-0238">DNA-binding</keyword>
<dbReference type="GO" id="GO:0005634">
    <property type="term" value="C:nucleus"/>
    <property type="evidence" value="ECO:0007669"/>
    <property type="project" value="UniProtKB-SubCell"/>
</dbReference>
<feature type="domain" description="HMG box" evidence="6">
    <location>
        <begin position="100"/>
        <end position="168"/>
    </location>
</feature>
<evidence type="ECO:0000256" key="2">
    <source>
        <dbReference type="ARBA" id="ARBA00023125"/>
    </source>
</evidence>
<dbReference type="AlphaFoldDB" id="A0AAU9YQ08"/>
<feature type="domain" description="HMG box" evidence="6">
    <location>
        <begin position="224"/>
        <end position="288"/>
    </location>
</feature>
<dbReference type="Pfam" id="PF00505">
    <property type="entry name" value="HMG_box"/>
    <property type="match status" value="1"/>
</dbReference>
<dbReference type="RefSeq" id="XP_051055476.1">
    <property type="nucleotide sequence ID" value="XM_051199519.1"/>
</dbReference>
<accession>A0AAU9YQ08</accession>
<comment type="caution">
    <text evidence="7">The sequence shown here is derived from an EMBL/GenBank/DDBJ whole genome shotgun (WGS) entry which is preliminary data.</text>
</comment>
<feature type="region of interest" description="Disordered" evidence="5">
    <location>
        <begin position="308"/>
        <end position="373"/>
    </location>
</feature>
<evidence type="ECO:0000256" key="4">
    <source>
        <dbReference type="PROSITE-ProRule" id="PRU00267"/>
    </source>
</evidence>
<dbReference type="CTD" id="642623"/>
<evidence type="ECO:0000259" key="6">
    <source>
        <dbReference type="PROSITE" id="PS50118"/>
    </source>
</evidence>
<evidence type="ECO:0000313" key="7">
    <source>
        <dbReference type="EMBL" id="CAH6777422.1"/>
    </source>
</evidence>
<evidence type="ECO:0000313" key="8">
    <source>
        <dbReference type="Proteomes" id="UP001152836"/>
    </source>
</evidence>
<dbReference type="InterPro" id="IPR051762">
    <property type="entry name" value="UBF1"/>
</dbReference>
<keyword evidence="3 4" id="KW-0539">Nucleus</keyword>
<dbReference type="PANTHER" id="PTHR46318:SF1">
    <property type="entry name" value="UPSTREAM-BINDING FACTOR 1-LIKE PROTEIN 1-RELATED"/>
    <property type="match status" value="1"/>
</dbReference>
<feature type="DNA-binding region" description="HMG box" evidence="4">
    <location>
        <begin position="224"/>
        <end position="288"/>
    </location>
</feature>
<evidence type="ECO:0000256" key="5">
    <source>
        <dbReference type="SAM" id="MobiDB-lite"/>
    </source>
</evidence>
<dbReference type="CDD" id="cd21998">
    <property type="entry name" value="HMG-box_UBF1_rpt1-like"/>
    <property type="match status" value="1"/>
</dbReference>
<dbReference type="KEGG" id="prob:127233105"/>
<dbReference type="Gene3D" id="1.10.30.10">
    <property type="entry name" value="High mobility group box domain"/>
    <property type="match status" value="2"/>
</dbReference>
<comment type="subcellular location">
    <subcellularLocation>
        <location evidence="1">Nucleus</location>
    </subcellularLocation>
</comment>
<name>A0AAU9YQ08_PHORO</name>
<dbReference type="InterPro" id="IPR036910">
    <property type="entry name" value="HMG_box_dom_sf"/>
</dbReference>
<dbReference type="GeneID" id="127233105"/>
<dbReference type="Proteomes" id="UP001152836">
    <property type="component" value="Unassembled WGS sequence"/>
</dbReference>
<dbReference type="EMBL" id="CALSGD010000265">
    <property type="protein sequence ID" value="CAH6777422.1"/>
    <property type="molecule type" value="Genomic_DNA"/>
</dbReference>
<sequence>MPSFDKQHHWSERDIMKLLECIKNNVPSDDSQPFRKTQEDLDWDKVAFKHFSGEMCKQKWMQISHNLRKFRTLSELVLEASKLIKEPPKSKTVKKHPDFPKRPLTAYLRFYKEQRAKYCEMYPKYNNLQLTKILAEKYNQLPEEIKQKYIQEFQKDKQVFREKVNKFRENHPDIERSKKSVVPRNNQAKVRKKSQGGTENMKSTLKTEFPKTFPPVMKFQGEPKKPPMNGYHKFHQDSWSSLCYLSLRERQIEISRRWQQVPESLRKRYNSQAEELQKQYWVDMDLWLKGLSAEEYAAYKEAQATYGKGKNFGMSRGTGPKCPTKDSPTTIPGHVGDSQAFTQDMMEDGKEEDSSSSSDSSSTDEDEDDGHLS</sequence>
<feature type="DNA-binding region" description="HMG box" evidence="4">
    <location>
        <begin position="100"/>
        <end position="168"/>
    </location>
</feature>
<reference evidence="7" key="1">
    <citation type="submission" date="2022-06" db="EMBL/GenBank/DDBJ databases">
        <authorList>
            <person name="Andreotti S."/>
            <person name="Wyler E."/>
        </authorList>
    </citation>
    <scope>NUCLEOTIDE SEQUENCE</scope>
</reference>
<organism evidence="7 8">
    <name type="scientific">Phodopus roborovskii</name>
    <name type="common">Roborovski's desert hamster</name>
    <name type="synonym">Cricetulus roborovskii</name>
    <dbReference type="NCBI Taxonomy" id="109678"/>
    <lineage>
        <taxon>Eukaryota</taxon>
        <taxon>Metazoa</taxon>
        <taxon>Chordata</taxon>
        <taxon>Craniata</taxon>
        <taxon>Vertebrata</taxon>
        <taxon>Euteleostomi</taxon>
        <taxon>Mammalia</taxon>
        <taxon>Eutheria</taxon>
        <taxon>Euarchontoglires</taxon>
        <taxon>Glires</taxon>
        <taxon>Rodentia</taxon>
        <taxon>Myomorpha</taxon>
        <taxon>Muroidea</taxon>
        <taxon>Cricetidae</taxon>
        <taxon>Cricetinae</taxon>
        <taxon>Phodopus</taxon>
    </lineage>
</organism>
<dbReference type="PROSITE" id="PS50118">
    <property type="entry name" value="HMG_BOX_2"/>
    <property type="match status" value="2"/>
</dbReference>
<keyword evidence="8" id="KW-1185">Reference proteome</keyword>
<evidence type="ECO:0000256" key="1">
    <source>
        <dbReference type="ARBA" id="ARBA00004123"/>
    </source>
</evidence>
<dbReference type="PANTHER" id="PTHR46318">
    <property type="entry name" value="UPSTREAM BINDING TRANSCRIPTION FACTOR"/>
    <property type="match status" value="1"/>
</dbReference>
<evidence type="ECO:0000256" key="3">
    <source>
        <dbReference type="ARBA" id="ARBA00023242"/>
    </source>
</evidence>
<dbReference type="InterPro" id="IPR009071">
    <property type="entry name" value="HMG_box_dom"/>
</dbReference>
<feature type="region of interest" description="Disordered" evidence="5">
    <location>
        <begin position="180"/>
        <end position="201"/>
    </location>
</feature>
<feature type="compositionally biased region" description="Acidic residues" evidence="5">
    <location>
        <begin position="362"/>
        <end position="373"/>
    </location>
</feature>
<protein>
    <submittedName>
        <fullName evidence="7">Ubtfl1 protein</fullName>
    </submittedName>
</protein>
<dbReference type="GO" id="GO:0003677">
    <property type="term" value="F:DNA binding"/>
    <property type="evidence" value="ECO:0007669"/>
    <property type="project" value="UniProtKB-UniRule"/>
</dbReference>